<dbReference type="Proteomes" id="UP000287908">
    <property type="component" value="Unassembled WGS sequence"/>
</dbReference>
<evidence type="ECO:0000256" key="2">
    <source>
        <dbReference type="SAM" id="SignalP"/>
    </source>
</evidence>
<evidence type="ECO:0000313" key="4">
    <source>
        <dbReference type="Proteomes" id="UP000287908"/>
    </source>
</evidence>
<accession>A0A432ZCS0</accession>
<dbReference type="OrthoDB" id="5895096at2"/>
<reference evidence="3 4" key="1">
    <citation type="journal article" date="2011" name="Front. Microbiol.">
        <title>Genomic signatures of strain selection and enhancement in Bacillus atrophaeus var. globigii, a historical biowarfare simulant.</title>
        <authorList>
            <person name="Gibbons H.S."/>
            <person name="Broomall S.M."/>
            <person name="McNew L.A."/>
            <person name="Daligault H."/>
            <person name="Chapman C."/>
            <person name="Bruce D."/>
            <person name="Karavis M."/>
            <person name="Krepps M."/>
            <person name="McGregor P.A."/>
            <person name="Hong C."/>
            <person name="Park K.H."/>
            <person name="Akmal A."/>
            <person name="Feldman A."/>
            <person name="Lin J.S."/>
            <person name="Chang W.E."/>
            <person name="Higgs B.W."/>
            <person name="Demirev P."/>
            <person name="Lindquist J."/>
            <person name="Liem A."/>
            <person name="Fochler E."/>
            <person name="Read T.D."/>
            <person name="Tapia R."/>
            <person name="Johnson S."/>
            <person name="Bishop-Lilly K.A."/>
            <person name="Detter C."/>
            <person name="Han C."/>
            <person name="Sozhamannan S."/>
            <person name="Rosenzweig C.N."/>
            <person name="Skowronski E.W."/>
        </authorList>
    </citation>
    <scope>NUCLEOTIDE SEQUENCE [LARGE SCALE GENOMIC DNA]</scope>
    <source>
        <strain evidence="3 4">CL-SP19</strain>
    </source>
</reference>
<name>A0A432ZCS0_9GAMM</name>
<keyword evidence="2" id="KW-0732">Signal</keyword>
<proteinExistence type="predicted"/>
<evidence type="ECO:0000256" key="1">
    <source>
        <dbReference type="SAM" id="MobiDB-lite"/>
    </source>
</evidence>
<feature type="signal peptide" evidence="2">
    <location>
        <begin position="1"/>
        <end position="20"/>
    </location>
</feature>
<feature type="region of interest" description="Disordered" evidence="1">
    <location>
        <begin position="381"/>
        <end position="428"/>
    </location>
</feature>
<dbReference type="EMBL" id="PIQF01000002">
    <property type="protein sequence ID" value="RUO75763.1"/>
    <property type="molecule type" value="Genomic_DNA"/>
</dbReference>
<protein>
    <recommendedName>
        <fullName evidence="5">Curli production assembly/transport component CsgG</fullName>
    </recommendedName>
</protein>
<dbReference type="AlphaFoldDB" id="A0A432ZCS0"/>
<organism evidence="3 4">
    <name type="scientific">Idiomarina seosinensis</name>
    <dbReference type="NCBI Taxonomy" id="281739"/>
    <lineage>
        <taxon>Bacteria</taxon>
        <taxon>Pseudomonadati</taxon>
        <taxon>Pseudomonadota</taxon>
        <taxon>Gammaproteobacteria</taxon>
        <taxon>Alteromonadales</taxon>
        <taxon>Idiomarinaceae</taxon>
        <taxon>Idiomarina</taxon>
    </lineage>
</organism>
<comment type="caution">
    <text evidence="3">The sequence shown here is derived from an EMBL/GenBank/DDBJ whole genome shotgun (WGS) entry which is preliminary data.</text>
</comment>
<sequence length="428" mass="46784">MKRTMIGMAVLLGLSTQVQAQDFDLTDMAPARPGQSVDSGDTVTDGNVVVGSNENQAVAVAHQQLVDNNEDGIRLIQVGSGTGILSIGSAFYQTYDNLNATLLSKRAAYNQAALIAKRQLVSNMKGSDVMCDNLAKVTMDYIDTGTDSVGNESSQMRERCVESVNGSIAGYVTYDVYDQVDENMVRISFISTPKTRSQIRQNTGAVAVTTDPNDIFRQVLQDVKTGVLPPMGAKVLTHPETDEVYVMGYGSSIVRKNDNPRMSKRLKDVAKRQSETRARAALLGTLQGEEVYWQGSFSEDQFESTQQFEYTDPNLEDPEQVKKLDNDRVQFLNQVKATDEYQSVTRGQLPAGVNSNNFLSDDGNWHYTVAVYSPSLEATANQAKREMEGRGSSQKDSSGRSINVYGGQNDQAENPQGASGKVSDDDNL</sequence>
<evidence type="ECO:0000313" key="3">
    <source>
        <dbReference type="EMBL" id="RUO75763.1"/>
    </source>
</evidence>
<feature type="compositionally biased region" description="Polar residues" evidence="1">
    <location>
        <begin position="391"/>
        <end position="417"/>
    </location>
</feature>
<evidence type="ECO:0008006" key="5">
    <source>
        <dbReference type="Google" id="ProtNLM"/>
    </source>
</evidence>
<dbReference type="RefSeq" id="WP_126784493.1">
    <property type="nucleotide sequence ID" value="NZ_PIQF01000002.1"/>
</dbReference>
<feature type="chain" id="PRO_5019512152" description="Curli production assembly/transport component CsgG" evidence="2">
    <location>
        <begin position="21"/>
        <end position="428"/>
    </location>
</feature>
<keyword evidence="4" id="KW-1185">Reference proteome</keyword>
<gene>
    <name evidence="3" type="ORF">CWI81_06430</name>
</gene>